<dbReference type="AlphaFoldDB" id="A0A9P9WVW1"/>
<protein>
    <recommendedName>
        <fullName evidence="2">Alpha/beta hydrolase fold-3 domain-containing protein</fullName>
    </recommendedName>
</protein>
<gene>
    <name evidence="3" type="ORF">JX265_001833</name>
</gene>
<dbReference type="InterPro" id="IPR050300">
    <property type="entry name" value="GDXG_lipolytic_enzyme"/>
</dbReference>
<accession>A0A9P9WVW1</accession>
<evidence type="ECO:0000313" key="3">
    <source>
        <dbReference type="EMBL" id="KAI1880212.1"/>
    </source>
</evidence>
<reference evidence="3" key="1">
    <citation type="submission" date="2021-03" db="EMBL/GenBank/DDBJ databases">
        <title>Revisited historic fungal species revealed as producer of novel bioactive compounds through whole genome sequencing and comparative genomics.</title>
        <authorList>
            <person name="Vignolle G.A."/>
            <person name="Hochenegger N."/>
            <person name="Mach R.L."/>
            <person name="Mach-Aigner A.R."/>
            <person name="Javad Rahimi M."/>
            <person name="Salim K.A."/>
            <person name="Chan C.M."/>
            <person name="Lim L.B.L."/>
            <person name="Cai F."/>
            <person name="Druzhinina I.S."/>
            <person name="U'Ren J.M."/>
            <person name="Derntl C."/>
        </authorList>
    </citation>
    <scope>NUCLEOTIDE SEQUENCE</scope>
    <source>
        <strain evidence="3">TUCIM 5799</strain>
    </source>
</reference>
<dbReference type="GO" id="GO:0016787">
    <property type="term" value="F:hydrolase activity"/>
    <property type="evidence" value="ECO:0007669"/>
    <property type="project" value="UniProtKB-KW"/>
</dbReference>
<dbReference type="InterPro" id="IPR029058">
    <property type="entry name" value="AB_hydrolase_fold"/>
</dbReference>
<sequence>MSPARPSYDPELAIVQASFEPFGPITPEFVIKHHLRTDRSLDDPATSVVGIIGDRNIAHNEYTAPGLGPSDPPVALSVFTPKATPPSGRPRPCIFYMHGGGFVFLHRLVGLTQPLNWAVATGAVLVSVEYRRGPEHPQPAAADDCYAGLLWVRASAKLLDIDLTRILLAGHSAGSALAAGLALRARDEGLQPPIRGQMLPCPALDDRCETVSCGQFDGQEPWDGIKNAAAWEIALGENKGDAVSPYWAPARTTSVAGLPPAFLEAGSAEFCRDEVVAYASRLWAAGVSADLHIWAGAFHGFDEMAPESWLGRRAIAAKLDWVKRTLE</sequence>
<feature type="domain" description="Alpha/beta hydrolase fold-3" evidence="2">
    <location>
        <begin position="94"/>
        <end position="301"/>
    </location>
</feature>
<name>A0A9P9WVW1_9PEZI</name>
<dbReference type="Proteomes" id="UP000829685">
    <property type="component" value="Unassembled WGS sequence"/>
</dbReference>
<evidence type="ECO:0000313" key="4">
    <source>
        <dbReference type="Proteomes" id="UP000829685"/>
    </source>
</evidence>
<dbReference type="SUPFAM" id="SSF53474">
    <property type="entry name" value="alpha/beta-Hydrolases"/>
    <property type="match status" value="1"/>
</dbReference>
<evidence type="ECO:0000259" key="2">
    <source>
        <dbReference type="Pfam" id="PF07859"/>
    </source>
</evidence>
<keyword evidence="4" id="KW-1185">Reference proteome</keyword>
<proteinExistence type="predicted"/>
<comment type="caution">
    <text evidence="3">The sequence shown here is derived from an EMBL/GenBank/DDBJ whole genome shotgun (WGS) entry which is preliminary data.</text>
</comment>
<keyword evidence="1" id="KW-0378">Hydrolase</keyword>
<dbReference type="Gene3D" id="3.40.50.1820">
    <property type="entry name" value="alpha/beta hydrolase"/>
    <property type="match status" value="1"/>
</dbReference>
<dbReference type="EMBL" id="JAFIMR010000003">
    <property type="protein sequence ID" value="KAI1880212.1"/>
    <property type="molecule type" value="Genomic_DNA"/>
</dbReference>
<dbReference type="InterPro" id="IPR013094">
    <property type="entry name" value="AB_hydrolase_3"/>
</dbReference>
<dbReference type="Pfam" id="PF07859">
    <property type="entry name" value="Abhydrolase_3"/>
    <property type="match status" value="1"/>
</dbReference>
<dbReference type="PANTHER" id="PTHR48081:SF8">
    <property type="entry name" value="ALPHA_BETA HYDROLASE FOLD-3 DOMAIN-CONTAINING PROTEIN-RELATED"/>
    <property type="match status" value="1"/>
</dbReference>
<dbReference type="PANTHER" id="PTHR48081">
    <property type="entry name" value="AB HYDROLASE SUPERFAMILY PROTEIN C4A8.06C"/>
    <property type="match status" value="1"/>
</dbReference>
<evidence type="ECO:0000256" key="1">
    <source>
        <dbReference type="ARBA" id="ARBA00022801"/>
    </source>
</evidence>
<organism evidence="3 4">
    <name type="scientific">Neoarthrinium moseri</name>
    <dbReference type="NCBI Taxonomy" id="1658444"/>
    <lineage>
        <taxon>Eukaryota</taxon>
        <taxon>Fungi</taxon>
        <taxon>Dikarya</taxon>
        <taxon>Ascomycota</taxon>
        <taxon>Pezizomycotina</taxon>
        <taxon>Sordariomycetes</taxon>
        <taxon>Xylariomycetidae</taxon>
        <taxon>Amphisphaeriales</taxon>
        <taxon>Apiosporaceae</taxon>
        <taxon>Neoarthrinium</taxon>
    </lineage>
</organism>